<dbReference type="Gene3D" id="1.20.1160.11">
    <property type="entry name" value="Paired amphipathic helix"/>
    <property type="match status" value="1"/>
</dbReference>
<accession>A0A1J9PVX6</accession>
<proteinExistence type="predicted"/>
<feature type="region of interest" description="Disordered" evidence="4">
    <location>
        <begin position="1"/>
        <end position="62"/>
    </location>
</feature>
<evidence type="ECO:0000256" key="1">
    <source>
        <dbReference type="ARBA" id="ARBA00004123"/>
    </source>
</evidence>
<reference evidence="5 6" key="1">
    <citation type="submission" date="2015-08" db="EMBL/GenBank/DDBJ databases">
        <title>Emmonsia species relationships and genome sequence.</title>
        <authorList>
            <person name="Cuomo C.A."/>
            <person name="Schwartz I.S."/>
            <person name="Kenyon C."/>
            <person name="De Hoog G.S."/>
            <person name="Govender N.P."/>
            <person name="Botha A."/>
            <person name="Moreno L."/>
            <person name="De Vries M."/>
            <person name="Munoz J.F."/>
            <person name="Stielow J.B."/>
        </authorList>
    </citation>
    <scope>NUCLEOTIDE SEQUENCE [LARGE SCALE GENOMIC DNA]</scope>
    <source>
        <strain evidence="5 6">EI222</strain>
    </source>
</reference>
<dbReference type="STRING" id="1658174.A0A1J9PVX6"/>
<comment type="subcellular location">
    <subcellularLocation>
        <location evidence="1 3">Nucleus</location>
    </subcellularLocation>
</comment>
<comment type="caution">
    <text evidence="5">The sequence shown here is derived from an EMBL/GenBank/DDBJ whole genome shotgun (WGS) entry which is preliminary data.</text>
</comment>
<keyword evidence="2 3" id="KW-0539">Nucleus</keyword>
<dbReference type="Proteomes" id="UP000242791">
    <property type="component" value="Unassembled WGS sequence"/>
</dbReference>
<evidence type="ECO:0000256" key="4">
    <source>
        <dbReference type="SAM" id="MobiDB-lite"/>
    </source>
</evidence>
<dbReference type="InterPro" id="IPR003822">
    <property type="entry name" value="PAH"/>
</dbReference>
<name>A0A1J9PVX6_9EURO</name>
<dbReference type="Pfam" id="PF02671">
    <property type="entry name" value="PAH"/>
    <property type="match status" value="1"/>
</dbReference>
<protein>
    <recommendedName>
        <fullName evidence="7">Paired amphipathic helix protein Sin3a</fullName>
    </recommendedName>
</protein>
<dbReference type="SUPFAM" id="SSF47762">
    <property type="entry name" value="PAH2 domain"/>
    <property type="match status" value="1"/>
</dbReference>
<evidence type="ECO:0000313" key="5">
    <source>
        <dbReference type="EMBL" id="OJD20505.1"/>
    </source>
</evidence>
<keyword evidence="6" id="KW-1185">Reference proteome</keyword>
<evidence type="ECO:0008006" key="7">
    <source>
        <dbReference type="Google" id="ProtNLM"/>
    </source>
</evidence>
<gene>
    <name evidence="5" type="ORF">ACJ73_08158</name>
</gene>
<evidence type="ECO:0000256" key="3">
    <source>
        <dbReference type="PROSITE-ProRule" id="PRU00810"/>
    </source>
</evidence>
<dbReference type="AlphaFoldDB" id="A0A1J9PVX6"/>
<dbReference type="OrthoDB" id="10265969at2759"/>
<evidence type="ECO:0000313" key="6">
    <source>
        <dbReference type="Proteomes" id="UP000242791"/>
    </source>
</evidence>
<dbReference type="VEuPathDB" id="FungiDB:ACJ73_08158"/>
<sequence length="225" mass="24007">MTQTKKLTADTPPLPLPHTPSNSPSREHFPKDVIAGEAKPLVGSSQLPGRVTHPARPDQGAPALGQELRVTLSEAHTYLDQVRAQFIDQPDIYRTFLDILIDFKSQVIDIPGIVSPMTLMPATGHPVTKKELTPISHINPPKMPATPPNTATESSEPVAPSVIHEIGVSTSMLSEQLGIGTKMGPSQPPGGLAHPAYLAPGALASQGYQIEYGASNDPNTIHLRH</sequence>
<dbReference type="InterPro" id="IPR036600">
    <property type="entry name" value="PAH_sf"/>
</dbReference>
<dbReference type="GO" id="GO:0005634">
    <property type="term" value="C:nucleus"/>
    <property type="evidence" value="ECO:0007669"/>
    <property type="project" value="UniProtKB-SubCell"/>
</dbReference>
<dbReference type="PROSITE" id="PS51477">
    <property type="entry name" value="PAH"/>
    <property type="match status" value="1"/>
</dbReference>
<organism evidence="5 6">
    <name type="scientific">Blastomyces percursus</name>
    <dbReference type="NCBI Taxonomy" id="1658174"/>
    <lineage>
        <taxon>Eukaryota</taxon>
        <taxon>Fungi</taxon>
        <taxon>Dikarya</taxon>
        <taxon>Ascomycota</taxon>
        <taxon>Pezizomycotina</taxon>
        <taxon>Eurotiomycetes</taxon>
        <taxon>Eurotiomycetidae</taxon>
        <taxon>Onygenales</taxon>
        <taxon>Ajellomycetaceae</taxon>
        <taxon>Blastomyces</taxon>
    </lineage>
</organism>
<dbReference type="GO" id="GO:0006355">
    <property type="term" value="P:regulation of DNA-templated transcription"/>
    <property type="evidence" value="ECO:0007669"/>
    <property type="project" value="InterPro"/>
</dbReference>
<evidence type="ECO:0000256" key="2">
    <source>
        <dbReference type="ARBA" id="ARBA00023242"/>
    </source>
</evidence>
<dbReference type="EMBL" id="LGTZ01001839">
    <property type="protein sequence ID" value="OJD20505.1"/>
    <property type="molecule type" value="Genomic_DNA"/>
</dbReference>